<dbReference type="RefSeq" id="WP_345030057.1">
    <property type="nucleotide sequence ID" value="NZ_BAABEY010000025.1"/>
</dbReference>
<reference evidence="2" key="1">
    <citation type="journal article" date="2019" name="Int. J. Syst. Evol. Microbiol.">
        <title>The Global Catalogue of Microorganisms (GCM) 10K type strain sequencing project: providing services to taxonomists for standard genome sequencing and annotation.</title>
        <authorList>
            <consortium name="The Broad Institute Genomics Platform"/>
            <consortium name="The Broad Institute Genome Sequencing Center for Infectious Disease"/>
            <person name="Wu L."/>
            <person name="Ma J."/>
        </authorList>
    </citation>
    <scope>NUCLEOTIDE SEQUENCE [LARGE SCALE GENOMIC DNA]</scope>
    <source>
        <strain evidence="2">JCM 31920</strain>
    </source>
</reference>
<keyword evidence="2" id="KW-1185">Reference proteome</keyword>
<comment type="caution">
    <text evidence="1">The sequence shown here is derived from an EMBL/GenBank/DDBJ whole genome shotgun (WGS) entry which is preliminary data.</text>
</comment>
<gene>
    <name evidence="1" type="ORF">GCM10023091_27260</name>
</gene>
<name>A0ABP8M039_9BACT</name>
<accession>A0ABP8M039</accession>
<evidence type="ECO:0000313" key="1">
    <source>
        <dbReference type="EMBL" id="GAA4441662.1"/>
    </source>
</evidence>
<dbReference type="EMBL" id="BAABEY010000025">
    <property type="protein sequence ID" value="GAA4441662.1"/>
    <property type="molecule type" value="Genomic_DNA"/>
</dbReference>
<protein>
    <recommendedName>
        <fullName evidence="3">DUF2116 family Zn-ribbon domain-containing protein</fullName>
    </recommendedName>
</protein>
<organism evidence="1 2">
    <name type="scientific">Ravibacter arvi</name>
    <dbReference type="NCBI Taxonomy" id="2051041"/>
    <lineage>
        <taxon>Bacteria</taxon>
        <taxon>Pseudomonadati</taxon>
        <taxon>Bacteroidota</taxon>
        <taxon>Cytophagia</taxon>
        <taxon>Cytophagales</taxon>
        <taxon>Spirosomataceae</taxon>
        <taxon>Ravibacter</taxon>
    </lineage>
</organism>
<proteinExistence type="predicted"/>
<evidence type="ECO:0008006" key="3">
    <source>
        <dbReference type="Google" id="ProtNLM"/>
    </source>
</evidence>
<dbReference type="Proteomes" id="UP001501508">
    <property type="component" value="Unassembled WGS sequence"/>
</dbReference>
<sequence>MINSIERHCLLCQKPVAGRSDKKFCDDYCRNTYNNQQKCRLTNYVRKVNNALLKNRKLLESLLPERTDKAKVHRDQLLDLGFQFRYHTHSIAHPKGRLYFYCYEYGYAAVEPQWYLIVRTMPAGD</sequence>
<evidence type="ECO:0000313" key="2">
    <source>
        <dbReference type="Proteomes" id="UP001501508"/>
    </source>
</evidence>